<reference evidence="3 4" key="1">
    <citation type="submission" date="2014-03" db="EMBL/GenBank/DDBJ databases">
        <title>Genomics of Bifidobacteria.</title>
        <authorList>
            <person name="Ventura M."/>
            <person name="Milani C."/>
            <person name="Lugli G.A."/>
        </authorList>
    </citation>
    <scope>NUCLEOTIDE SEQUENCE [LARGE SCALE GENOMIC DNA]</scope>
    <source>
        <strain evidence="3 4">DSM 22767</strain>
    </source>
</reference>
<dbReference type="EMBL" id="JGYP01000005">
    <property type="protein sequence ID" value="KFI44766.1"/>
    <property type="molecule type" value="Genomic_DNA"/>
</dbReference>
<evidence type="ECO:0000313" key="4">
    <source>
        <dbReference type="Proteomes" id="UP000029096"/>
    </source>
</evidence>
<sequence length="309" mass="34001">MITYVKAFSTSFMLALVVWPFLSAFLTLPILAGMFHRYHRLRTSAVLFVPLGFALYRWARWRSYAVIPAGLLVSLLIETSRLTGMWHLYPCSYRQFDVNDLMTNTLGAMVGCLIAWAYGLLVPVRRAADADDVNARPDLLHRVVTLAIDMVFVGIVTGTCAIGFAYWFHKTATPLPDGTFRLLGTTFSIGVIDKTARIFALLAFAVFEIWIPAAHRGQTLGGMFTHMSVETKARQGWLRVVFYVGRTLVLVLALQILGVGNGTGSNVFGLFGASSARIGWTAIAALALFWLVARQMPYDLIPGAVVGGD</sequence>
<dbReference type="AlphaFoldDB" id="A0A086ZE16"/>
<evidence type="ECO:0000313" key="3">
    <source>
        <dbReference type="EMBL" id="KFI44766.1"/>
    </source>
</evidence>
<keyword evidence="1" id="KW-0812">Transmembrane</keyword>
<dbReference type="eggNOG" id="COG4767">
    <property type="taxonomic scope" value="Bacteria"/>
</dbReference>
<name>A0A086ZE16_9BIFI</name>
<dbReference type="STRING" id="1437606.BBOH_1492"/>
<feature type="transmembrane region" description="Helical" evidence="1">
    <location>
        <begin position="143"/>
        <end position="168"/>
    </location>
</feature>
<feature type="transmembrane region" description="Helical" evidence="1">
    <location>
        <begin position="270"/>
        <end position="292"/>
    </location>
</feature>
<dbReference type="RefSeq" id="WP_052118247.1">
    <property type="nucleotide sequence ID" value="NZ_JDUS01000022.1"/>
</dbReference>
<comment type="caution">
    <text evidence="3">The sequence shown here is derived from an EMBL/GenBank/DDBJ whole genome shotgun (WGS) entry which is preliminary data.</text>
</comment>
<protein>
    <submittedName>
        <fullName evidence="3">VanZ-like protein</fullName>
    </submittedName>
</protein>
<keyword evidence="1" id="KW-0472">Membrane</keyword>
<organism evidence="3 4">
    <name type="scientific">Bifidobacterium bohemicum DSM 22767</name>
    <dbReference type="NCBI Taxonomy" id="1437606"/>
    <lineage>
        <taxon>Bacteria</taxon>
        <taxon>Bacillati</taxon>
        <taxon>Actinomycetota</taxon>
        <taxon>Actinomycetes</taxon>
        <taxon>Bifidobacteriales</taxon>
        <taxon>Bifidobacteriaceae</taxon>
        <taxon>Bifidobacterium</taxon>
    </lineage>
</organism>
<feature type="transmembrane region" description="Helical" evidence="1">
    <location>
        <begin position="196"/>
        <end position="215"/>
    </location>
</feature>
<proteinExistence type="predicted"/>
<dbReference type="InterPro" id="IPR053150">
    <property type="entry name" value="Teicoplanin_resist-assoc"/>
</dbReference>
<feature type="domain" description="VanZ-like" evidence="2">
    <location>
        <begin position="45"/>
        <end position="116"/>
    </location>
</feature>
<dbReference type="InterPro" id="IPR006976">
    <property type="entry name" value="VanZ-like"/>
</dbReference>
<evidence type="ECO:0000259" key="2">
    <source>
        <dbReference type="Pfam" id="PF04892"/>
    </source>
</evidence>
<feature type="transmembrane region" description="Helical" evidence="1">
    <location>
        <begin position="101"/>
        <end position="122"/>
    </location>
</feature>
<gene>
    <name evidence="3" type="ORF">BBOH_1492</name>
</gene>
<feature type="transmembrane region" description="Helical" evidence="1">
    <location>
        <begin position="66"/>
        <end position="89"/>
    </location>
</feature>
<keyword evidence="4" id="KW-1185">Reference proteome</keyword>
<dbReference type="Pfam" id="PF04892">
    <property type="entry name" value="VanZ"/>
    <property type="match status" value="1"/>
</dbReference>
<evidence type="ECO:0000256" key="1">
    <source>
        <dbReference type="SAM" id="Phobius"/>
    </source>
</evidence>
<dbReference type="PANTHER" id="PTHR36834">
    <property type="entry name" value="MEMBRANE PROTEIN-RELATED"/>
    <property type="match status" value="1"/>
</dbReference>
<keyword evidence="1" id="KW-1133">Transmembrane helix</keyword>
<dbReference type="OrthoDB" id="4822551at2"/>
<dbReference type="Proteomes" id="UP000029096">
    <property type="component" value="Unassembled WGS sequence"/>
</dbReference>
<feature type="transmembrane region" description="Helical" evidence="1">
    <location>
        <begin position="236"/>
        <end position="258"/>
    </location>
</feature>
<feature type="transmembrane region" description="Helical" evidence="1">
    <location>
        <begin position="12"/>
        <end position="35"/>
    </location>
</feature>
<accession>A0A086ZE16</accession>
<dbReference type="PANTHER" id="PTHR36834:SF1">
    <property type="entry name" value="INTEGRAL MEMBRANE PROTEIN"/>
    <property type="match status" value="1"/>
</dbReference>